<evidence type="ECO:0000256" key="1">
    <source>
        <dbReference type="SAM" id="MobiDB-lite"/>
    </source>
</evidence>
<proteinExistence type="predicted"/>
<organism evidence="2 3">
    <name type="scientific">Amycolatopsis carbonis</name>
    <dbReference type="NCBI Taxonomy" id="715471"/>
    <lineage>
        <taxon>Bacteria</taxon>
        <taxon>Bacillati</taxon>
        <taxon>Actinomycetota</taxon>
        <taxon>Actinomycetes</taxon>
        <taxon>Pseudonocardiales</taxon>
        <taxon>Pseudonocardiaceae</taxon>
        <taxon>Amycolatopsis</taxon>
    </lineage>
</organism>
<dbReference type="AlphaFoldDB" id="A0A9Y2IIZ4"/>
<gene>
    <name evidence="2" type="ORF">QRX50_05815</name>
</gene>
<dbReference type="KEGG" id="acab:QRX50_05815"/>
<reference evidence="2 3" key="1">
    <citation type="submission" date="2023-06" db="EMBL/GenBank/DDBJ databases">
        <authorList>
            <person name="Oyuntsetseg B."/>
            <person name="Kim S.B."/>
        </authorList>
    </citation>
    <scope>NUCLEOTIDE SEQUENCE [LARGE SCALE GENOMIC DNA]</scope>
    <source>
        <strain evidence="2 3">2-15</strain>
    </source>
</reference>
<dbReference type="RefSeq" id="WP_285970931.1">
    <property type="nucleotide sequence ID" value="NZ_CP127294.1"/>
</dbReference>
<keyword evidence="3" id="KW-1185">Reference proteome</keyword>
<sequence length="245" mass="26687">MRLFTSETMVQRSFLSGKRTPPTPAGLRVHSLQAAQIFDDVFIGGVAGKALKGARAGEKSDRPPERPAGPAAVKVTLSEYFDGGSPPKVSEPTRPGTRQAEEPWQPHTDDLGPVGVKNYTDIANLAQVHLEDSYVLALNERPDAVSFTLDLVLTPGHPRYHAPPPDEQYCYADAVLTIGNATEIDWIARSGRTYRDAAGEEDLGNIDSLQYRDGYFDITGDWGHVRVHTEAAPQLTFSPETSDAT</sequence>
<feature type="region of interest" description="Disordered" evidence="1">
    <location>
        <begin position="80"/>
        <end position="111"/>
    </location>
</feature>
<feature type="region of interest" description="Disordered" evidence="1">
    <location>
        <begin position="1"/>
        <end position="23"/>
    </location>
</feature>
<feature type="compositionally biased region" description="Polar residues" evidence="1">
    <location>
        <begin position="1"/>
        <end position="14"/>
    </location>
</feature>
<protein>
    <submittedName>
        <fullName evidence="2">Uncharacterized protein</fullName>
    </submittedName>
</protein>
<name>A0A9Y2IIZ4_9PSEU</name>
<accession>A0A9Y2IIZ4</accession>
<dbReference type="EMBL" id="CP127294">
    <property type="protein sequence ID" value="WIX80299.1"/>
    <property type="molecule type" value="Genomic_DNA"/>
</dbReference>
<evidence type="ECO:0000313" key="3">
    <source>
        <dbReference type="Proteomes" id="UP001236014"/>
    </source>
</evidence>
<dbReference type="Proteomes" id="UP001236014">
    <property type="component" value="Chromosome"/>
</dbReference>
<evidence type="ECO:0000313" key="2">
    <source>
        <dbReference type="EMBL" id="WIX80299.1"/>
    </source>
</evidence>